<evidence type="ECO:0000259" key="1">
    <source>
        <dbReference type="Pfam" id="PF00534"/>
    </source>
</evidence>
<reference evidence="3 4" key="1">
    <citation type="submission" date="2020-08" db="EMBL/GenBank/DDBJ databases">
        <title>A Genomic Blueprint of the Chicken Gut Microbiome.</title>
        <authorList>
            <person name="Gilroy R."/>
            <person name="Ravi A."/>
            <person name="Getino M."/>
            <person name="Pursley I."/>
            <person name="Horton D.L."/>
            <person name="Alikhan N.-F."/>
            <person name="Baker D."/>
            <person name="Gharbi K."/>
            <person name="Hall N."/>
            <person name="Watson M."/>
            <person name="Adriaenssens E.M."/>
            <person name="Foster-Nyarko E."/>
            <person name="Jarju S."/>
            <person name="Secka A."/>
            <person name="Antonio M."/>
            <person name="Oren A."/>
            <person name="Chaudhuri R."/>
            <person name="La Ragione R.M."/>
            <person name="Hildebrand F."/>
            <person name="Pallen M.J."/>
        </authorList>
    </citation>
    <scope>NUCLEOTIDE SEQUENCE [LARGE SCALE GENOMIC DNA]</scope>
    <source>
        <strain evidence="3 4">Sa1CVN1</strain>
    </source>
</reference>
<evidence type="ECO:0000313" key="3">
    <source>
        <dbReference type="EMBL" id="MBD8041215.1"/>
    </source>
</evidence>
<sequence>MRIIHYIPSIDRTSGGTTSYLQLLAKELGKLVELYVVTHASENPVEIENCQVYYIATLRHVGEMKRQWMYWLNELEPDVVHVNTCWMPQCALVQRWAQRVGYKIVLTPHGMLEPWIMKRHYWTRKVPALLFYQKAAIKKADCLHATAESEKENLLKLGYNSRITVIPNGIDVESIVLKQSWKRNRQILFLSRIHVKKGIEFLLEAVAALKEKLQGYTIYIAGEGDAAYIDQLKTKAQSSGIGQLVKFCGGVYGDEKWRLFRQADVFVLPTYSENFGIVVAEALACGTPVVTTKGTPWEELQTYRCGWWTEIGTQPLVNALNEFLSLNESELEAMGKNGRRLVEKKYSAKKMAEDMVRLYGKILMKE</sequence>
<name>A0ABR8YAI3_9BACT</name>
<feature type="domain" description="Glycosyltransferase subfamily 4-like N-terminal" evidence="2">
    <location>
        <begin position="15"/>
        <end position="173"/>
    </location>
</feature>
<protein>
    <submittedName>
        <fullName evidence="3">Glycosyltransferase</fullName>
    </submittedName>
</protein>
<dbReference type="InterPro" id="IPR050194">
    <property type="entry name" value="Glycosyltransferase_grp1"/>
</dbReference>
<evidence type="ECO:0000259" key="2">
    <source>
        <dbReference type="Pfam" id="PF13439"/>
    </source>
</evidence>
<dbReference type="InterPro" id="IPR028098">
    <property type="entry name" value="Glyco_trans_4-like_N"/>
</dbReference>
<dbReference type="Pfam" id="PF00534">
    <property type="entry name" value="Glycos_transf_1"/>
    <property type="match status" value="1"/>
</dbReference>
<gene>
    <name evidence="3" type="ORF">H9625_12365</name>
</gene>
<accession>A0ABR8YAI3</accession>
<keyword evidence="4" id="KW-1185">Reference proteome</keyword>
<feature type="domain" description="Glycosyl transferase family 1" evidence="1">
    <location>
        <begin position="182"/>
        <end position="340"/>
    </location>
</feature>
<dbReference type="Gene3D" id="3.40.50.2000">
    <property type="entry name" value="Glycogen Phosphorylase B"/>
    <property type="match status" value="2"/>
</dbReference>
<dbReference type="PANTHER" id="PTHR45947">
    <property type="entry name" value="SULFOQUINOVOSYL TRANSFERASE SQD2"/>
    <property type="match status" value="1"/>
</dbReference>
<dbReference type="Pfam" id="PF13439">
    <property type="entry name" value="Glyco_transf_4"/>
    <property type="match status" value="1"/>
</dbReference>
<evidence type="ECO:0000313" key="4">
    <source>
        <dbReference type="Proteomes" id="UP000620874"/>
    </source>
</evidence>
<dbReference type="Proteomes" id="UP000620874">
    <property type="component" value="Unassembled WGS sequence"/>
</dbReference>
<dbReference type="SUPFAM" id="SSF53756">
    <property type="entry name" value="UDP-Glycosyltransferase/glycogen phosphorylase"/>
    <property type="match status" value="1"/>
</dbReference>
<dbReference type="EMBL" id="JACSPP010000043">
    <property type="protein sequence ID" value="MBD8041215.1"/>
    <property type="molecule type" value="Genomic_DNA"/>
</dbReference>
<proteinExistence type="predicted"/>
<comment type="caution">
    <text evidence="3">The sequence shown here is derived from an EMBL/GenBank/DDBJ whole genome shotgun (WGS) entry which is preliminary data.</text>
</comment>
<dbReference type="InterPro" id="IPR001296">
    <property type="entry name" value="Glyco_trans_1"/>
</dbReference>
<dbReference type="RefSeq" id="WP_191764591.1">
    <property type="nucleotide sequence ID" value="NZ_JACSPP010000043.1"/>
</dbReference>
<dbReference type="PANTHER" id="PTHR45947:SF3">
    <property type="entry name" value="SULFOQUINOVOSYL TRANSFERASE SQD2"/>
    <property type="match status" value="1"/>
</dbReference>
<organism evidence="3 4">
    <name type="scientific">Phocaeicola intestinalis</name>
    <dbReference type="NCBI Taxonomy" id="2762212"/>
    <lineage>
        <taxon>Bacteria</taxon>
        <taxon>Pseudomonadati</taxon>
        <taxon>Bacteroidota</taxon>
        <taxon>Bacteroidia</taxon>
        <taxon>Bacteroidales</taxon>
        <taxon>Bacteroidaceae</taxon>
        <taxon>Phocaeicola</taxon>
    </lineage>
</organism>